<dbReference type="GO" id="GO:0019773">
    <property type="term" value="C:proteasome core complex, alpha-subunit complex"/>
    <property type="evidence" value="ECO:0007669"/>
    <property type="project" value="InterPro"/>
</dbReference>
<dbReference type="GO" id="GO:0006511">
    <property type="term" value="P:ubiquitin-dependent protein catabolic process"/>
    <property type="evidence" value="ECO:0007669"/>
    <property type="project" value="InterPro"/>
</dbReference>
<dbReference type="SUPFAM" id="SSF56235">
    <property type="entry name" value="N-terminal nucleophile aminohydrolases (Ntn hydrolases)"/>
    <property type="match status" value="1"/>
</dbReference>
<dbReference type="OrthoDB" id="431557at2759"/>
<dbReference type="Proteomes" id="UP000007800">
    <property type="component" value="Unassembled WGS sequence"/>
</dbReference>
<gene>
    <name evidence="4" type="ORF">Pmar_PMAR027039</name>
</gene>
<accession>C5LQ05</accession>
<dbReference type="Pfam" id="PF10584">
    <property type="entry name" value="Proteasome_A_N"/>
    <property type="match status" value="1"/>
</dbReference>
<proteinExistence type="inferred from homology"/>
<dbReference type="Gene3D" id="3.60.20.10">
    <property type="entry name" value="Glutamine Phosphoribosylpyrophosphate, subunit 1, domain 1"/>
    <property type="match status" value="1"/>
</dbReference>
<keyword evidence="1 2" id="KW-0647">Proteasome</keyword>
<dbReference type="GeneID" id="9058218"/>
<feature type="domain" description="Proteasome alpha-type subunits" evidence="3">
    <location>
        <begin position="5"/>
        <end position="27"/>
    </location>
</feature>
<keyword evidence="2" id="KW-0963">Cytoplasm</keyword>
<comment type="subcellular location">
    <subcellularLocation>
        <location evidence="2">Cytoplasm</location>
    </subcellularLocation>
    <subcellularLocation>
        <location evidence="2">Nucleus</location>
    </subcellularLocation>
</comment>
<reference evidence="4 5" key="1">
    <citation type="submission" date="2008-07" db="EMBL/GenBank/DDBJ databases">
        <authorList>
            <person name="El-Sayed N."/>
            <person name="Caler E."/>
            <person name="Inman J."/>
            <person name="Amedeo P."/>
            <person name="Hass B."/>
            <person name="Wortman J."/>
        </authorList>
    </citation>
    <scope>NUCLEOTIDE SEQUENCE [LARGE SCALE GENOMIC DNA]</scope>
    <source>
        <strain evidence="5">ATCC 50983 / TXsc</strain>
    </source>
</reference>
<evidence type="ECO:0000259" key="3">
    <source>
        <dbReference type="PROSITE" id="PS00388"/>
    </source>
</evidence>
<sequence>MDSEYSFSLTTFSPSGKLGQIEYALNAVSMGKPALGIKAKNGVVLATEKKFQTILAEEDSIRKVDNFTNRIGCVLFEWRRRALPLSIGVFHSEVGAARKALMAWAIAVSLSGQACGWRIETPCRAGRTICSTADLMIAGTALCQRLVEHAVNARSNVMQAIGSPETTIDE</sequence>
<comment type="subunit">
    <text evidence="2">The 26S proteasome consists of a 20S proteasome core and two 19S regulatory subunits.</text>
</comment>
<dbReference type="GO" id="GO:0005634">
    <property type="term" value="C:nucleus"/>
    <property type="evidence" value="ECO:0007669"/>
    <property type="project" value="UniProtKB-SubCell"/>
</dbReference>
<dbReference type="RefSeq" id="XP_002768468.1">
    <property type="nucleotide sequence ID" value="XM_002768422.1"/>
</dbReference>
<dbReference type="GO" id="GO:0005737">
    <property type="term" value="C:cytoplasm"/>
    <property type="evidence" value="ECO:0007669"/>
    <property type="project" value="UniProtKB-SubCell"/>
</dbReference>
<dbReference type="PROSITE" id="PS00388">
    <property type="entry name" value="PROTEASOME_ALPHA_1"/>
    <property type="match status" value="1"/>
</dbReference>
<dbReference type="InterPro" id="IPR029055">
    <property type="entry name" value="Ntn_hydrolases_N"/>
</dbReference>
<dbReference type="InParanoid" id="C5LQ05"/>
<dbReference type="InterPro" id="IPR050115">
    <property type="entry name" value="Proteasome_alpha"/>
</dbReference>
<dbReference type="PANTHER" id="PTHR11599">
    <property type="entry name" value="PROTEASOME SUBUNIT ALPHA/BETA"/>
    <property type="match status" value="1"/>
</dbReference>
<evidence type="ECO:0000313" key="5">
    <source>
        <dbReference type="Proteomes" id="UP000007800"/>
    </source>
</evidence>
<dbReference type="InterPro" id="IPR000426">
    <property type="entry name" value="Proteasome_asu_N"/>
</dbReference>
<dbReference type="InterPro" id="IPR001353">
    <property type="entry name" value="Proteasome_sua/b"/>
</dbReference>
<protein>
    <recommendedName>
        <fullName evidence="2">Proteasome subunit alpha type</fullName>
    </recommendedName>
</protein>
<evidence type="ECO:0000256" key="1">
    <source>
        <dbReference type="ARBA" id="ARBA00022942"/>
    </source>
</evidence>
<dbReference type="AlphaFoldDB" id="C5LQ05"/>
<organism evidence="5">
    <name type="scientific">Perkinsus marinus (strain ATCC 50983 / TXsc)</name>
    <dbReference type="NCBI Taxonomy" id="423536"/>
    <lineage>
        <taxon>Eukaryota</taxon>
        <taxon>Sar</taxon>
        <taxon>Alveolata</taxon>
        <taxon>Perkinsozoa</taxon>
        <taxon>Perkinsea</taxon>
        <taxon>Perkinsida</taxon>
        <taxon>Perkinsidae</taxon>
        <taxon>Perkinsus</taxon>
    </lineage>
</organism>
<keyword evidence="5" id="KW-1185">Reference proteome</keyword>
<dbReference type="SMART" id="SM00948">
    <property type="entry name" value="Proteasome_A_N"/>
    <property type="match status" value="1"/>
</dbReference>
<name>C5LQ05_PERM5</name>
<evidence type="ECO:0000313" key="4">
    <source>
        <dbReference type="EMBL" id="EER01186.1"/>
    </source>
</evidence>
<dbReference type="EMBL" id="GG684385">
    <property type="protein sequence ID" value="EER01186.1"/>
    <property type="molecule type" value="Genomic_DNA"/>
</dbReference>
<comment type="similarity">
    <text evidence="2">Belongs to the peptidase T1A family.</text>
</comment>
<dbReference type="Pfam" id="PF00227">
    <property type="entry name" value="Proteasome"/>
    <property type="match status" value="1"/>
</dbReference>
<evidence type="ECO:0000256" key="2">
    <source>
        <dbReference type="RuleBase" id="RU000551"/>
    </source>
</evidence>
<keyword evidence="2" id="KW-0539">Nucleus</keyword>